<dbReference type="InterPro" id="IPR006059">
    <property type="entry name" value="SBP"/>
</dbReference>
<dbReference type="PANTHER" id="PTHR30061:SF50">
    <property type="entry name" value="MALTOSE_MALTODEXTRIN-BINDING PERIPLASMIC PROTEIN"/>
    <property type="match status" value="1"/>
</dbReference>
<keyword evidence="3 4" id="KW-0732">Signal</keyword>
<dbReference type="SUPFAM" id="SSF53850">
    <property type="entry name" value="Periplasmic binding protein-like II"/>
    <property type="match status" value="1"/>
</dbReference>
<gene>
    <name evidence="5" type="ORF">I8J29_24295</name>
</gene>
<feature type="chain" id="PRO_5046858011" evidence="4">
    <location>
        <begin position="20"/>
        <end position="473"/>
    </location>
</feature>
<dbReference type="RefSeq" id="WP_208850011.1">
    <property type="nucleotide sequence ID" value="NZ_JAGGDJ010000031.1"/>
</dbReference>
<reference evidence="5 6" key="1">
    <citation type="submission" date="2021-03" db="EMBL/GenBank/DDBJ databases">
        <title>Paenibacillus artemisicola MWE-103 whole genome sequence.</title>
        <authorList>
            <person name="Ham Y.J."/>
        </authorList>
    </citation>
    <scope>NUCLEOTIDE SEQUENCE [LARGE SCALE GENOMIC DNA]</scope>
    <source>
        <strain evidence="5 6">MWE-103</strain>
    </source>
</reference>
<dbReference type="EMBL" id="JAGGDJ010000031">
    <property type="protein sequence ID" value="MBO7747310.1"/>
    <property type="molecule type" value="Genomic_DNA"/>
</dbReference>
<dbReference type="Gene3D" id="3.40.190.10">
    <property type="entry name" value="Periplasmic binding protein-like II"/>
    <property type="match status" value="1"/>
</dbReference>
<proteinExistence type="inferred from homology"/>
<evidence type="ECO:0000256" key="1">
    <source>
        <dbReference type="ARBA" id="ARBA00008520"/>
    </source>
</evidence>
<dbReference type="PANTHER" id="PTHR30061">
    <property type="entry name" value="MALTOSE-BINDING PERIPLASMIC PROTEIN"/>
    <property type="match status" value="1"/>
</dbReference>
<evidence type="ECO:0000256" key="3">
    <source>
        <dbReference type="ARBA" id="ARBA00022729"/>
    </source>
</evidence>
<comment type="similarity">
    <text evidence="1">Belongs to the bacterial solute-binding protein 1 family.</text>
</comment>
<evidence type="ECO:0000256" key="2">
    <source>
        <dbReference type="ARBA" id="ARBA00022448"/>
    </source>
</evidence>
<evidence type="ECO:0000313" key="6">
    <source>
        <dbReference type="Proteomes" id="UP000670947"/>
    </source>
</evidence>
<accession>A0ABS3WGQ4</accession>
<evidence type="ECO:0000256" key="4">
    <source>
        <dbReference type="SAM" id="SignalP"/>
    </source>
</evidence>
<protein>
    <submittedName>
        <fullName evidence="5">Extracellular solute-binding protein</fullName>
    </submittedName>
</protein>
<keyword evidence="2" id="KW-0813">Transport</keyword>
<sequence length="473" mass="51875">MKKLAGAALTVVMSVGVLAGCGSSNTADTANGANGADAGGTNAAAGSAGGNAASAEPKVVTISVRENTWGARKDNFQEAEKRLNEDLKARNVQVKIDWWPGIDDDQLVLQAQAGKVADVFINSSVDIGWERDAGLIRDIDWVKDSKTFKSVPESYTNIMKYDGHYYGAIQDMDASPVFISRKALEGIGWTKDRIDGLKGRVDSGDFTFGDLVDLADQAKKKNLVKTGFAVEDTRFEGWNYAFGSFNYDPEANKLLLSDKAKDVYAFWADVKKRGVIAEGIGDVDTDKAAQMFVKGEIFAEFARTEFYQMMRDANGMKDDIPGYNKWFDENVVWIPVPPAEKGGKPVSYSNPAMMFVGAKVDDEKMPYVQGLIEHVLDPDLQINHTLASGKLPVTPEAQEDPRFKEMPFYKDHAYLVEFTKTRPALPDYATFVKGYTLGVDAILTKGASAEDAFALFEKDVKQNVPADRVTIQN</sequence>
<organism evidence="5 6">
    <name type="scientific">Paenibacillus artemisiicola</name>
    <dbReference type="NCBI Taxonomy" id="1172618"/>
    <lineage>
        <taxon>Bacteria</taxon>
        <taxon>Bacillati</taxon>
        <taxon>Bacillota</taxon>
        <taxon>Bacilli</taxon>
        <taxon>Bacillales</taxon>
        <taxon>Paenibacillaceae</taxon>
        <taxon>Paenibacillus</taxon>
    </lineage>
</organism>
<dbReference type="Pfam" id="PF13416">
    <property type="entry name" value="SBP_bac_8"/>
    <property type="match status" value="1"/>
</dbReference>
<feature type="signal peptide" evidence="4">
    <location>
        <begin position="1"/>
        <end position="19"/>
    </location>
</feature>
<dbReference type="Proteomes" id="UP000670947">
    <property type="component" value="Unassembled WGS sequence"/>
</dbReference>
<evidence type="ECO:0000313" key="5">
    <source>
        <dbReference type="EMBL" id="MBO7747310.1"/>
    </source>
</evidence>
<dbReference type="PROSITE" id="PS51257">
    <property type="entry name" value="PROKAR_LIPOPROTEIN"/>
    <property type="match status" value="1"/>
</dbReference>
<name>A0ABS3WGQ4_9BACL</name>
<comment type="caution">
    <text evidence="5">The sequence shown here is derived from an EMBL/GenBank/DDBJ whole genome shotgun (WGS) entry which is preliminary data.</text>
</comment>
<keyword evidence="6" id="KW-1185">Reference proteome</keyword>